<dbReference type="Proteomes" id="UP000272706">
    <property type="component" value="Unassembled WGS sequence"/>
</dbReference>
<accession>A0A3A5K976</accession>
<dbReference type="AlphaFoldDB" id="A0A3A5K976"/>
<gene>
    <name evidence="2" type="ORF">D3227_32385</name>
</gene>
<evidence type="ECO:0000256" key="1">
    <source>
        <dbReference type="SAM" id="MobiDB-lite"/>
    </source>
</evidence>
<comment type="caution">
    <text evidence="2">The sequence shown here is derived from an EMBL/GenBank/DDBJ whole genome shotgun (WGS) entry which is preliminary data.</text>
</comment>
<evidence type="ECO:0000313" key="2">
    <source>
        <dbReference type="EMBL" id="RJT29258.1"/>
    </source>
</evidence>
<dbReference type="RefSeq" id="WP_120018251.1">
    <property type="nucleotide sequence ID" value="NZ_QZWZ01000044.1"/>
</dbReference>
<reference evidence="2 3" key="1">
    <citation type="submission" date="2018-09" db="EMBL/GenBank/DDBJ databases">
        <title>Mesorhizobium carmichaelinearum sp. nov. isolated from Carmichaelinea spp. root nodules in New Zealand.</title>
        <authorList>
            <person name="De Meyer S.E."/>
        </authorList>
    </citation>
    <scope>NUCLEOTIDE SEQUENCE [LARGE SCALE GENOMIC DNA]</scope>
    <source>
        <strain evidence="2 3">ICMP19557</strain>
    </source>
</reference>
<dbReference type="EMBL" id="QZWZ01000044">
    <property type="protein sequence ID" value="RJT29258.1"/>
    <property type="molecule type" value="Genomic_DNA"/>
</dbReference>
<organism evidence="2 3">
    <name type="scientific">Mesorhizobium waimense</name>
    <dbReference type="NCBI Taxonomy" id="1300307"/>
    <lineage>
        <taxon>Bacteria</taxon>
        <taxon>Pseudomonadati</taxon>
        <taxon>Pseudomonadota</taxon>
        <taxon>Alphaproteobacteria</taxon>
        <taxon>Hyphomicrobiales</taxon>
        <taxon>Phyllobacteriaceae</taxon>
        <taxon>Mesorhizobium</taxon>
    </lineage>
</organism>
<sequence>MATKSPRRSEPDSLVSEAQARRDFLKKAGRFAAVTPPAITPLLGTSLSSAAIAKSGGSRPGNGWGDKNHIHSGPPGQVRKAGLARARKANRGHSDNAGGGSHGGSRSGDPN</sequence>
<keyword evidence="3" id="KW-1185">Reference proteome</keyword>
<feature type="region of interest" description="Disordered" evidence="1">
    <location>
        <begin position="52"/>
        <end position="111"/>
    </location>
</feature>
<protein>
    <submittedName>
        <fullName evidence="2">Uncharacterized protein</fullName>
    </submittedName>
</protein>
<dbReference type="OrthoDB" id="9808131at2"/>
<feature type="compositionally biased region" description="Gly residues" evidence="1">
    <location>
        <begin position="97"/>
        <end position="111"/>
    </location>
</feature>
<proteinExistence type="predicted"/>
<name>A0A3A5K976_9HYPH</name>
<evidence type="ECO:0000313" key="3">
    <source>
        <dbReference type="Proteomes" id="UP000272706"/>
    </source>
</evidence>